<dbReference type="Gene3D" id="1.10.1790.10">
    <property type="entry name" value="PRD domain"/>
    <property type="match status" value="1"/>
</dbReference>
<dbReference type="EMBL" id="NART01000003">
    <property type="protein sequence ID" value="OTQ11728.1"/>
    <property type="molecule type" value="Genomic_DNA"/>
</dbReference>
<dbReference type="Gene3D" id="1.10.10.10">
    <property type="entry name" value="Winged helix-like DNA-binding domain superfamily/Winged helix DNA-binding domain"/>
    <property type="match status" value="1"/>
</dbReference>
<evidence type="ECO:0000313" key="12">
    <source>
        <dbReference type="Proteomes" id="UP000194977"/>
    </source>
</evidence>
<organism evidence="9 12">
    <name type="scientific">Gilliamella apicola</name>
    <dbReference type="NCBI Taxonomy" id="1196095"/>
    <lineage>
        <taxon>Bacteria</taxon>
        <taxon>Pseudomonadati</taxon>
        <taxon>Pseudomonadota</taxon>
        <taxon>Gammaproteobacteria</taxon>
        <taxon>Orbales</taxon>
        <taxon>Orbaceae</taxon>
        <taxon>Gilliamella</taxon>
    </lineage>
</organism>
<evidence type="ECO:0000259" key="6">
    <source>
        <dbReference type="PROSITE" id="PS51094"/>
    </source>
</evidence>
<name>A0A242NLG6_9GAMM</name>
<dbReference type="InterPro" id="IPR013196">
    <property type="entry name" value="HTH_11"/>
</dbReference>
<proteinExistence type="predicted"/>
<dbReference type="PROSITE" id="PS51099">
    <property type="entry name" value="PTS_EIIB_TYPE_2"/>
    <property type="match status" value="1"/>
</dbReference>
<dbReference type="OrthoDB" id="6628642at2"/>
<evidence type="ECO:0000259" key="7">
    <source>
        <dbReference type="PROSITE" id="PS51099"/>
    </source>
</evidence>
<comment type="caution">
    <text evidence="9">The sequence shown here is derived from an EMBL/GenBank/DDBJ whole genome shotgun (WGS) entry which is preliminary data.</text>
</comment>
<keyword evidence="1" id="KW-0808">Transferase</keyword>
<dbReference type="InterPro" id="IPR016152">
    <property type="entry name" value="PTrfase/Anion_transptr"/>
</dbReference>
<dbReference type="PANTHER" id="PTHR30185">
    <property type="entry name" value="CRYPTIC BETA-GLUCOSIDE BGL OPERON ANTITERMINATOR"/>
    <property type="match status" value="1"/>
</dbReference>
<gene>
    <name evidence="10" type="ORF">B6C91_01490</name>
    <name evidence="9" type="ORF">B6D08_00715</name>
</gene>
<feature type="domain" description="PTS EIIA type-2" evidence="6">
    <location>
        <begin position="507"/>
        <end position="648"/>
    </location>
</feature>
<dbReference type="InterPro" id="IPR002178">
    <property type="entry name" value="PTS_EIIA_type-2_dom"/>
</dbReference>
<dbReference type="Gene3D" id="3.40.930.10">
    <property type="entry name" value="Mannitol-specific EII, Chain A"/>
    <property type="match status" value="1"/>
</dbReference>
<dbReference type="GO" id="GO:0006355">
    <property type="term" value="P:regulation of DNA-templated transcription"/>
    <property type="evidence" value="ECO:0007669"/>
    <property type="project" value="InterPro"/>
</dbReference>
<dbReference type="InterPro" id="IPR036388">
    <property type="entry name" value="WH-like_DNA-bd_sf"/>
</dbReference>
<feature type="domain" description="PRD" evidence="8">
    <location>
        <begin position="303"/>
        <end position="410"/>
    </location>
</feature>
<evidence type="ECO:0000256" key="5">
    <source>
        <dbReference type="ARBA" id="ARBA00023163"/>
    </source>
</evidence>
<dbReference type="GO" id="GO:0009401">
    <property type="term" value="P:phosphoenolpyruvate-dependent sugar phosphotransferase system"/>
    <property type="evidence" value="ECO:0007669"/>
    <property type="project" value="InterPro"/>
</dbReference>
<dbReference type="PANTHER" id="PTHR30185:SF13">
    <property type="entry name" value="LICABCH OPERON REGULATOR-RELATED"/>
    <property type="match status" value="1"/>
</dbReference>
<dbReference type="InterPro" id="IPR013011">
    <property type="entry name" value="PTS_EIIB_2"/>
</dbReference>
<dbReference type="InterPro" id="IPR007737">
    <property type="entry name" value="Mga_HTH"/>
</dbReference>
<sequence length="648" mass="75021">MRPLITMSKFSYQRLDDLFDFFLLKKEPILIKDIASTINVSERTIRTDISNLNDYLIDKNAKIKLIRQKGYILDCEDEKKIIDWWGNFNKTEGYSLLGSLKERQNYLFALLLNEQKYYSVYELMEHLCISKNTLYIYLKNIRKTLSNYNLKLINNTNTGFKVIGTEYDKRKAILDLFLINDLQSYLVGFTDLEKLFLTNIDLDLLKTLESKHLYSLQLLDSDFYHKNIISTIALAIARVKEGLTINEISIEVPKLMDHALDAIYLFLKEIENSFSITLPINEINYFILTLSINVPRLIKNPKNHPSESSIIVDELLTSIYETSNLNWTKDKILFEDLVNHIENFIKISSIDKERKNPILSTIINSFPFAYSLSLTHLGVIGKKYNIFFSEDEVGYIALHIAGAIERHKAKTQQLNVIIVCGGGFAMSKIIESKINKKFPNKFNIKKTYSYAEFQLSNISDIDLTITTLPFTQENTPTVYIDMSNIDKAIDDLKYYLTDDQINNNVMQLFNPENFYYFDTDKLSKKDLLVKMAVDLEKQNIVSADFVSSVLERESLQTTLINDVIAIPHSMTMIANRSRVSVAIFPNGIQWEKDKKCNFIFLLAISKTDNEITDNLYDLILNLIDDKAMTKQLLKAYTFHEFKNLLSIL</sequence>
<dbReference type="InterPro" id="IPR050661">
    <property type="entry name" value="BglG_antiterminators"/>
</dbReference>
<keyword evidence="2" id="KW-0677">Repeat</keyword>
<feature type="domain" description="PRD" evidence="8">
    <location>
        <begin position="192"/>
        <end position="300"/>
    </location>
</feature>
<keyword evidence="5" id="KW-0804">Transcription</keyword>
<evidence type="ECO:0000313" key="11">
    <source>
        <dbReference type="Proteomes" id="UP000194800"/>
    </source>
</evidence>
<dbReference type="Proteomes" id="UP000194800">
    <property type="component" value="Unassembled WGS sequence"/>
</dbReference>
<dbReference type="AlphaFoldDB" id="A0A242NLG6"/>
<evidence type="ECO:0000256" key="3">
    <source>
        <dbReference type="ARBA" id="ARBA00023015"/>
    </source>
</evidence>
<evidence type="ECO:0000256" key="4">
    <source>
        <dbReference type="ARBA" id="ARBA00023159"/>
    </source>
</evidence>
<keyword evidence="4" id="KW-0010">Activator</keyword>
<evidence type="ECO:0000313" key="9">
    <source>
        <dbReference type="EMBL" id="OTQ01417.1"/>
    </source>
</evidence>
<evidence type="ECO:0000259" key="8">
    <source>
        <dbReference type="PROSITE" id="PS51372"/>
    </source>
</evidence>
<dbReference type="SUPFAM" id="SSF55804">
    <property type="entry name" value="Phoshotransferase/anion transport protein"/>
    <property type="match status" value="1"/>
</dbReference>
<dbReference type="SUPFAM" id="SSF63520">
    <property type="entry name" value="PTS-regulatory domain, PRD"/>
    <property type="match status" value="2"/>
</dbReference>
<dbReference type="Pfam" id="PF05043">
    <property type="entry name" value="Mga"/>
    <property type="match status" value="1"/>
</dbReference>
<evidence type="ECO:0000256" key="1">
    <source>
        <dbReference type="ARBA" id="ARBA00022679"/>
    </source>
</evidence>
<dbReference type="EMBL" id="NARP01000002">
    <property type="protein sequence ID" value="OTQ01417.1"/>
    <property type="molecule type" value="Genomic_DNA"/>
</dbReference>
<evidence type="ECO:0000256" key="2">
    <source>
        <dbReference type="ARBA" id="ARBA00022737"/>
    </source>
</evidence>
<keyword evidence="11" id="KW-1185">Reference proteome</keyword>
<dbReference type="Pfam" id="PF00359">
    <property type="entry name" value="PTS_EIIA_2"/>
    <property type="match status" value="1"/>
</dbReference>
<dbReference type="InterPro" id="IPR036634">
    <property type="entry name" value="PRD_sf"/>
</dbReference>
<dbReference type="Gene3D" id="3.40.50.2300">
    <property type="match status" value="1"/>
</dbReference>
<dbReference type="Proteomes" id="UP000194977">
    <property type="component" value="Unassembled WGS sequence"/>
</dbReference>
<protein>
    <submittedName>
        <fullName evidence="9">Uncharacterized protein</fullName>
    </submittedName>
</protein>
<reference evidence="11 12" key="1">
    <citation type="submission" date="2017-03" db="EMBL/GenBank/DDBJ databases">
        <title>Comparative genomics of honeybee gut symbionts reveal geographically distinct and subgroup specific antibiotic resistance.</title>
        <authorList>
            <person name="Ludvigsen J."/>
            <person name="Porcellato D."/>
            <person name="Labee-Lund T.M."/>
            <person name="Amdam G.V."/>
            <person name="Rudi K."/>
        </authorList>
    </citation>
    <scope>NUCLEOTIDE SEQUENCE [LARGE SCALE GENOMIC DNA]</scope>
    <source>
        <strain evidence="9 12">A-7-12</strain>
        <strain evidence="10 11">A-9-12</strain>
    </source>
</reference>
<keyword evidence="3" id="KW-0805">Transcription regulation</keyword>
<dbReference type="PROSITE" id="PS51372">
    <property type="entry name" value="PRD_2"/>
    <property type="match status" value="2"/>
</dbReference>
<dbReference type="Pfam" id="PF08279">
    <property type="entry name" value="HTH_11"/>
    <property type="match status" value="1"/>
</dbReference>
<evidence type="ECO:0000313" key="10">
    <source>
        <dbReference type="EMBL" id="OTQ11728.1"/>
    </source>
</evidence>
<dbReference type="Pfam" id="PF00874">
    <property type="entry name" value="PRD"/>
    <property type="match status" value="2"/>
</dbReference>
<dbReference type="GO" id="GO:0008982">
    <property type="term" value="F:protein-N(PI)-phosphohistidine-sugar phosphotransferase activity"/>
    <property type="evidence" value="ECO:0007669"/>
    <property type="project" value="InterPro"/>
</dbReference>
<dbReference type="InterPro" id="IPR011608">
    <property type="entry name" value="PRD"/>
</dbReference>
<dbReference type="SUPFAM" id="SSF52794">
    <property type="entry name" value="PTS system IIB component-like"/>
    <property type="match status" value="1"/>
</dbReference>
<feature type="domain" description="PTS EIIB type-2" evidence="7">
    <location>
        <begin position="414"/>
        <end position="504"/>
    </location>
</feature>
<accession>A0A242NLG6</accession>
<dbReference type="PROSITE" id="PS51094">
    <property type="entry name" value="PTS_EIIA_TYPE_2"/>
    <property type="match status" value="1"/>
</dbReference>
<dbReference type="InterPro" id="IPR036095">
    <property type="entry name" value="PTS_EIIB-like_sf"/>
</dbReference>